<dbReference type="InterPro" id="IPR050267">
    <property type="entry name" value="Anti-sigma-factor_SerPK"/>
</dbReference>
<name>A0A8S0Y3H9_9FIRM</name>
<dbReference type="GO" id="GO:0004674">
    <property type="term" value="F:protein serine/threonine kinase activity"/>
    <property type="evidence" value="ECO:0007669"/>
    <property type="project" value="UniProtKB-KW"/>
</dbReference>
<dbReference type="AlphaFoldDB" id="A0A8S0Y3H9"/>
<sequence length="146" mass="15740">MKENQLTLSFSSLAENVGIARMLIASVGAQLDFPINDIEELKVAVSEAVSNAIIHGYHGRSGHVVLMELEIDDDALKITVSDEGCGIPDVVQAMQPAYSTDPERMGLGFVFMQSFMDELHVDSAVDKGTTVSMVKLLNRAASSPSR</sequence>
<evidence type="ECO:0000313" key="10">
    <source>
        <dbReference type="EMBL" id="CEJ08072.1"/>
    </source>
</evidence>
<comment type="catalytic activity">
    <reaction evidence="7">
        <text>L-threonyl-[protein] + ATP = O-phospho-L-threonyl-[protein] + ADP + H(+)</text>
        <dbReference type="Rhea" id="RHEA:46608"/>
        <dbReference type="Rhea" id="RHEA-COMP:11060"/>
        <dbReference type="Rhea" id="RHEA-COMP:11605"/>
        <dbReference type="ChEBI" id="CHEBI:15378"/>
        <dbReference type="ChEBI" id="CHEBI:30013"/>
        <dbReference type="ChEBI" id="CHEBI:30616"/>
        <dbReference type="ChEBI" id="CHEBI:61977"/>
        <dbReference type="ChEBI" id="CHEBI:456216"/>
        <dbReference type="EC" id="2.7.11.1"/>
    </reaction>
</comment>
<dbReference type="Gene3D" id="3.30.565.10">
    <property type="entry name" value="Histidine kinase-like ATPase, C-terminal domain"/>
    <property type="match status" value="1"/>
</dbReference>
<comment type="catalytic activity">
    <reaction evidence="7">
        <text>L-seryl-[protein] + ATP = O-phospho-L-seryl-[protein] + ADP + H(+)</text>
        <dbReference type="Rhea" id="RHEA:17989"/>
        <dbReference type="Rhea" id="RHEA-COMP:9863"/>
        <dbReference type="Rhea" id="RHEA-COMP:11604"/>
        <dbReference type="ChEBI" id="CHEBI:15378"/>
        <dbReference type="ChEBI" id="CHEBI:29999"/>
        <dbReference type="ChEBI" id="CHEBI:30616"/>
        <dbReference type="ChEBI" id="CHEBI:83421"/>
        <dbReference type="ChEBI" id="CHEBI:456216"/>
        <dbReference type="EC" id="2.7.11.1"/>
    </reaction>
</comment>
<dbReference type="InterPro" id="IPR003594">
    <property type="entry name" value="HATPase_dom"/>
</dbReference>
<dbReference type="PANTHER" id="PTHR35526:SF3">
    <property type="entry name" value="ANTI-SIGMA-F FACTOR RSBW"/>
    <property type="match status" value="1"/>
</dbReference>
<dbReference type="RefSeq" id="WP_240986849.1">
    <property type="nucleotide sequence ID" value="NZ_CDGJ01000078.1"/>
</dbReference>
<dbReference type="GO" id="GO:0005524">
    <property type="term" value="F:ATP binding"/>
    <property type="evidence" value="ECO:0007669"/>
    <property type="project" value="UniProtKB-KW"/>
</dbReference>
<dbReference type="KEGG" id="aacx:DEACI_2757"/>
<comment type="similarity">
    <text evidence="7">Belongs to the anti-sigma-factor family.</text>
</comment>
<dbReference type="InterPro" id="IPR010194">
    <property type="entry name" value="Anti-sigma_F"/>
</dbReference>
<evidence type="ECO:0000256" key="7">
    <source>
        <dbReference type="HAMAP-Rule" id="MF_00637"/>
    </source>
</evidence>
<protein>
    <recommendedName>
        <fullName evidence="7">Anti-sigma F factor</fullName>
        <ecNumber evidence="7">2.7.11.1</ecNumber>
    </recommendedName>
    <alternativeName>
        <fullName evidence="7">Stage II sporulation protein AB</fullName>
    </alternativeName>
</protein>
<evidence type="ECO:0000256" key="4">
    <source>
        <dbReference type="ARBA" id="ARBA00022777"/>
    </source>
</evidence>
<dbReference type="NCBIfam" id="TIGR01925">
    <property type="entry name" value="spIIAB"/>
    <property type="match status" value="1"/>
</dbReference>
<evidence type="ECO:0000256" key="6">
    <source>
        <dbReference type="ARBA" id="ARBA00022969"/>
    </source>
</evidence>
<dbReference type="InterPro" id="IPR036890">
    <property type="entry name" value="HATPase_C_sf"/>
</dbReference>
<organism evidence="9">
    <name type="scientific">Acididesulfobacillus acetoxydans</name>
    <dbReference type="NCBI Taxonomy" id="1561005"/>
    <lineage>
        <taxon>Bacteria</taxon>
        <taxon>Bacillati</taxon>
        <taxon>Bacillota</taxon>
        <taxon>Clostridia</taxon>
        <taxon>Eubacteriales</taxon>
        <taxon>Peptococcaceae</taxon>
        <taxon>Acididesulfobacillus</taxon>
    </lineage>
</organism>
<feature type="domain" description="Histidine kinase/HSP90-like ATPase" evidence="8">
    <location>
        <begin position="36"/>
        <end position="139"/>
    </location>
</feature>
<dbReference type="SMART" id="SM00387">
    <property type="entry name" value="HATPase_c"/>
    <property type="match status" value="1"/>
</dbReference>
<dbReference type="EC" id="2.7.11.1" evidence="7"/>
<reference evidence="10" key="1">
    <citation type="submission" date="2014-11" db="EMBL/GenBank/DDBJ databases">
        <authorList>
            <person name="Hornung B.V."/>
        </authorList>
    </citation>
    <scope>NUCLEOTIDE SEQUENCE</scope>
    <source>
        <strain evidence="10">INE</strain>
    </source>
</reference>
<evidence type="ECO:0000259" key="8">
    <source>
        <dbReference type="SMART" id="SM00387"/>
    </source>
</evidence>
<keyword evidence="2 7" id="KW-0808">Transferase</keyword>
<keyword evidence="1 7" id="KW-0723">Serine/threonine-protein kinase</keyword>
<evidence type="ECO:0000256" key="5">
    <source>
        <dbReference type="ARBA" id="ARBA00022840"/>
    </source>
</evidence>
<evidence type="ECO:0000256" key="1">
    <source>
        <dbReference type="ARBA" id="ARBA00022527"/>
    </source>
</evidence>
<dbReference type="GO" id="GO:0042174">
    <property type="term" value="P:negative regulation of sporulation resulting in formation of a cellular spore"/>
    <property type="evidence" value="ECO:0007669"/>
    <property type="project" value="InterPro"/>
</dbReference>
<evidence type="ECO:0000256" key="2">
    <source>
        <dbReference type="ARBA" id="ARBA00022679"/>
    </source>
</evidence>
<dbReference type="GO" id="GO:0030436">
    <property type="term" value="P:asexual sporulation"/>
    <property type="evidence" value="ECO:0007669"/>
    <property type="project" value="UniProtKB-UniRule"/>
</dbReference>
<dbReference type="GO" id="GO:0016989">
    <property type="term" value="F:sigma factor antagonist activity"/>
    <property type="evidence" value="ECO:0007669"/>
    <property type="project" value="InterPro"/>
</dbReference>
<keyword evidence="6 7" id="KW-0749">Sporulation</keyword>
<reference evidence="9" key="2">
    <citation type="submission" date="2020-01" db="EMBL/GenBank/DDBJ databases">
        <authorList>
            <person name="Hornung B."/>
        </authorList>
    </citation>
    <scope>NUCLEOTIDE SEQUENCE</scope>
    <source>
        <strain evidence="9">PacBioINE</strain>
    </source>
</reference>
<keyword evidence="11" id="KW-1185">Reference proteome</keyword>
<keyword evidence="3 7" id="KW-0547">Nucleotide-binding</keyword>
<dbReference type="Proteomes" id="UP000836597">
    <property type="component" value="Chromosome"/>
</dbReference>
<comment type="function">
    <text evidence="7">Binds to sigma F and blocks its ability to form an RNA polymerase holoenzyme (E-sigma F). Phosphorylates SpoIIAA on a serine residue. This phosphorylation may enable SpoIIAA to act as an anti-anti-sigma factor that counteracts SpoIIAB and thus releases sigma F from inhibition.</text>
</comment>
<keyword evidence="4 7" id="KW-0418">Kinase</keyword>
<dbReference type="EMBL" id="CDGJ01000078">
    <property type="protein sequence ID" value="CEJ08072.1"/>
    <property type="molecule type" value="Genomic_DNA"/>
</dbReference>
<accession>A0A8S0Y3H9</accession>
<dbReference type="SUPFAM" id="SSF55874">
    <property type="entry name" value="ATPase domain of HSP90 chaperone/DNA topoisomerase II/histidine kinase"/>
    <property type="match status" value="1"/>
</dbReference>
<evidence type="ECO:0000256" key="3">
    <source>
        <dbReference type="ARBA" id="ARBA00022741"/>
    </source>
</evidence>
<dbReference type="Pfam" id="PF13581">
    <property type="entry name" value="HATPase_c_2"/>
    <property type="match status" value="1"/>
</dbReference>
<evidence type="ECO:0000313" key="9">
    <source>
        <dbReference type="EMBL" id="CAA7602085.1"/>
    </source>
</evidence>
<dbReference type="HAMAP" id="MF_00637">
    <property type="entry name" value="Anti_sigma_F"/>
    <property type="match status" value="1"/>
</dbReference>
<dbReference type="Proteomes" id="UP001071230">
    <property type="component" value="Unassembled WGS sequence"/>
</dbReference>
<dbReference type="PANTHER" id="PTHR35526">
    <property type="entry name" value="ANTI-SIGMA-F FACTOR RSBW-RELATED"/>
    <property type="match status" value="1"/>
</dbReference>
<proteinExistence type="inferred from homology"/>
<evidence type="ECO:0000313" key="11">
    <source>
        <dbReference type="Proteomes" id="UP001071230"/>
    </source>
</evidence>
<dbReference type="GO" id="GO:0030435">
    <property type="term" value="P:sporulation resulting in formation of a cellular spore"/>
    <property type="evidence" value="ECO:0007669"/>
    <property type="project" value="UniProtKB-KW"/>
</dbReference>
<keyword evidence="5 7" id="KW-0067">ATP-binding</keyword>
<dbReference type="EMBL" id="LR746496">
    <property type="protein sequence ID" value="CAA7602085.1"/>
    <property type="molecule type" value="Genomic_DNA"/>
</dbReference>
<gene>
    <name evidence="7" type="primary">spoIIAB</name>
    <name evidence="10" type="ORF">DEACI_2547</name>
    <name evidence="9" type="ORF">DEACI_2757</name>
</gene>